<organism evidence="1 2">
    <name type="scientific">Stephania yunnanensis</name>
    <dbReference type="NCBI Taxonomy" id="152371"/>
    <lineage>
        <taxon>Eukaryota</taxon>
        <taxon>Viridiplantae</taxon>
        <taxon>Streptophyta</taxon>
        <taxon>Embryophyta</taxon>
        <taxon>Tracheophyta</taxon>
        <taxon>Spermatophyta</taxon>
        <taxon>Magnoliopsida</taxon>
        <taxon>Ranunculales</taxon>
        <taxon>Menispermaceae</taxon>
        <taxon>Menispermoideae</taxon>
        <taxon>Cissampelideae</taxon>
        <taxon>Stephania</taxon>
    </lineage>
</organism>
<evidence type="ECO:0000313" key="2">
    <source>
        <dbReference type="Proteomes" id="UP001420932"/>
    </source>
</evidence>
<protein>
    <submittedName>
        <fullName evidence="1">Uncharacterized protein</fullName>
    </submittedName>
</protein>
<dbReference type="AlphaFoldDB" id="A0AAP0L3D4"/>
<keyword evidence="2" id="KW-1185">Reference proteome</keyword>
<sequence>MFHMFLNQMNLEAHLYGASLCVSRLCVRDDNAKDRFDYRNDNFLPFLLGVLKQEQAGA</sequence>
<accession>A0AAP0L3D4</accession>
<reference evidence="1 2" key="1">
    <citation type="submission" date="2024-01" db="EMBL/GenBank/DDBJ databases">
        <title>Genome assemblies of Stephania.</title>
        <authorList>
            <person name="Yang L."/>
        </authorList>
    </citation>
    <scope>NUCLEOTIDE SEQUENCE [LARGE SCALE GENOMIC DNA]</scope>
    <source>
        <strain evidence="1">YNDBR</strain>
        <tissue evidence="1">Leaf</tissue>
    </source>
</reference>
<gene>
    <name evidence="1" type="ORF">Syun_003789</name>
</gene>
<comment type="caution">
    <text evidence="1">The sequence shown here is derived from an EMBL/GenBank/DDBJ whole genome shotgun (WGS) entry which is preliminary data.</text>
</comment>
<name>A0AAP0L3D4_9MAGN</name>
<dbReference type="Proteomes" id="UP001420932">
    <property type="component" value="Unassembled WGS sequence"/>
</dbReference>
<proteinExistence type="predicted"/>
<evidence type="ECO:0000313" key="1">
    <source>
        <dbReference type="EMBL" id="KAK9162887.1"/>
    </source>
</evidence>
<dbReference type="EMBL" id="JBBNAF010000002">
    <property type="protein sequence ID" value="KAK9162887.1"/>
    <property type="molecule type" value="Genomic_DNA"/>
</dbReference>